<dbReference type="AlphaFoldDB" id="A0A8T0IFT7"/>
<gene>
    <name evidence="1" type="ORF">KC19_3G001100</name>
</gene>
<accession>A0A8T0IFT7</accession>
<comment type="caution">
    <text evidence="1">The sequence shown here is derived from an EMBL/GenBank/DDBJ whole genome shotgun (WGS) entry which is preliminary data.</text>
</comment>
<dbReference type="OrthoDB" id="549905at2759"/>
<protein>
    <submittedName>
        <fullName evidence="1">Uncharacterized protein</fullName>
    </submittedName>
</protein>
<dbReference type="InterPro" id="IPR001619">
    <property type="entry name" value="Sec1-like"/>
</dbReference>
<evidence type="ECO:0000313" key="1">
    <source>
        <dbReference type="EMBL" id="KAG0581697.1"/>
    </source>
</evidence>
<evidence type="ECO:0000313" key="2">
    <source>
        <dbReference type="Proteomes" id="UP000822688"/>
    </source>
</evidence>
<reference evidence="1" key="1">
    <citation type="submission" date="2020-06" db="EMBL/GenBank/DDBJ databases">
        <title>WGS assembly of Ceratodon purpureus strain R40.</title>
        <authorList>
            <person name="Carey S.B."/>
            <person name="Jenkins J."/>
            <person name="Shu S."/>
            <person name="Lovell J.T."/>
            <person name="Sreedasyam A."/>
            <person name="Maumus F."/>
            <person name="Tiley G.P."/>
            <person name="Fernandez-Pozo N."/>
            <person name="Barry K."/>
            <person name="Chen C."/>
            <person name="Wang M."/>
            <person name="Lipzen A."/>
            <person name="Daum C."/>
            <person name="Saski C.A."/>
            <person name="Payton A.C."/>
            <person name="Mcbreen J.C."/>
            <person name="Conrad R.E."/>
            <person name="Kollar L.M."/>
            <person name="Olsson S."/>
            <person name="Huttunen S."/>
            <person name="Landis J.B."/>
            <person name="Wickett N.J."/>
            <person name="Johnson M.G."/>
            <person name="Rensing S.A."/>
            <person name="Grimwood J."/>
            <person name="Schmutz J."/>
            <person name="Mcdaniel S.F."/>
        </authorList>
    </citation>
    <scope>NUCLEOTIDE SEQUENCE</scope>
    <source>
        <strain evidence="1">R40</strain>
    </source>
</reference>
<dbReference type="Proteomes" id="UP000822688">
    <property type="component" value="Chromosome 3"/>
</dbReference>
<name>A0A8T0IFT7_CERPU</name>
<dbReference type="GO" id="GO:0016192">
    <property type="term" value="P:vesicle-mediated transport"/>
    <property type="evidence" value="ECO:0007669"/>
    <property type="project" value="InterPro"/>
</dbReference>
<keyword evidence="2" id="KW-1185">Reference proteome</keyword>
<organism evidence="1 2">
    <name type="scientific">Ceratodon purpureus</name>
    <name type="common">Fire moss</name>
    <name type="synonym">Dicranum purpureum</name>
    <dbReference type="NCBI Taxonomy" id="3225"/>
    <lineage>
        <taxon>Eukaryota</taxon>
        <taxon>Viridiplantae</taxon>
        <taxon>Streptophyta</taxon>
        <taxon>Embryophyta</taxon>
        <taxon>Bryophyta</taxon>
        <taxon>Bryophytina</taxon>
        <taxon>Bryopsida</taxon>
        <taxon>Dicranidae</taxon>
        <taxon>Pseudoditrichales</taxon>
        <taxon>Ditrichaceae</taxon>
        <taxon>Ceratodon</taxon>
    </lineage>
</organism>
<dbReference type="PANTHER" id="PTHR11679">
    <property type="entry name" value="VESICLE PROTEIN SORTING-ASSOCIATED"/>
    <property type="match status" value="1"/>
</dbReference>
<sequence length="233" mass="24927">MGVDLVRECQRTLAQAVAWQGGKLQKVVILTARLLSDAHRYILRCLRCHPSVKKCTIYTSISQEGHSACFETPLGHNAFGEYRSLLQQDLQGGSGGDEYEIIVRHAPLLMCALTANLFVLASGGAEAEAPLSDHKKTDSSLGTGLPAIDTSVMFDVDDRIPSGAALLGHFLQQLTAQLDVKVDVFSLGPLAHLVGNLVTDLSSSISLDHGSQRKSAALLLVDRSLDPITPASL</sequence>
<proteinExistence type="predicted"/>
<dbReference type="EMBL" id="CM026423">
    <property type="protein sequence ID" value="KAG0581697.1"/>
    <property type="molecule type" value="Genomic_DNA"/>
</dbReference>